<name>A0A061GWJ2_THECC</name>
<feature type="compositionally biased region" description="Low complexity" evidence="1">
    <location>
        <begin position="524"/>
        <end position="536"/>
    </location>
</feature>
<feature type="compositionally biased region" description="Pro residues" evidence="1">
    <location>
        <begin position="66"/>
        <end position="76"/>
    </location>
</feature>
<organism evidence="2 3">
    <name type="scientific">Theobroma cacao</name>
    <name type="common">Cacao</name>
    <name type="synonym">Cocoa</name>
    <dbReference type="NCBI Taxonomy" id="3641"/>
    <lineage>
        <taxon>Eukaryota</taxon>
        <taxon>Viridiplantae</taxon>
        <taxon>Streptophyta</taxon>
        <taxon>Embryophyta</taxon>
        <taxon>Tracheophyta</taxon>
        <taxon>Spermatophyta</taxon>
        <taxon>Magnoliopsida</taxon>
        <taxon>eudicotyledons</taxon>
        <taxon>Gunneridae</taxon>
        <taxon>Pentapetalae</taxon>
        <taxon>rosids</taxon>
        <taxon>malvids</taxon>
        <taxon>Malvales</taxon>
        <taxon>Malvaceae</taxon>
        <taxon>Byttnerioideae</taxon>
        <taxon>Theobroma</taxon>
    </lineage>
</organism>
<evidence type="ECO:0000313" key="3">
    <source>
        <dbReference type="Proteomes" id="UP000026915"/>
    </source>
</evidence>
<gene>
    <name evidence="2" type="ORF">TCM_041704</name>
</gene>
<accession>A0A061GWJ2</accession>
<reference evidence="2 3" key="1">
    <citation type="journal article" date="2013" name="Genome Biol.">
        <title>The genome sequence of the most widely cultivated cacao type and its use to identify candidate genes regulating pod color.</title>
        <authorList>
            <person name="Motamayor J.C."/>
            <person name="Mockaitis K."/>
            <person name="Schmutz J."/>
            <person name="Haiminen N."/>
            <person name="Iii D.L."/>
            <person name="Cornejo O."/>
            <person name="Findley S.D."/>
            <person name="Zheng P."/>
            <person name="Utro F."/>
            <person name="Royaert S."/>
            <person name="Saski C."/>
            <person name="Jenkins J."/>
            <person name="Podicheti R."/>
            <person name="Zhao M."/>
            <person name="Scheffler B.E."/>
            <person name="Stack J.C."/>
            <person name="Feltus F.A."/>
            <person name="Mustiga G.M."/>
            <person name="Amores F."/>
            <person name="Phillips W."/>
            <person name="Marelli J.P."/>
            <person name="May G.D."/>
            <person name="Shapiro H."/>
            <person name="Ma J."/>
            <person name="Bustamante C.D."/>
            <person name="Schnell R.J."/>
            <person name="Main D."/>
            <person name="Gilbert D."/>
            <person name="Parida L."/>
            <person name="Kuhn D.N."/>
        </authorList>
    </citation>
    <scope>NUCLEOTIDE SEQUENCE [LARGE SCALE GENOMIC DNA]</scope>
    <source>
        <strain evidence="3">cv. Matina 1-6</strain>
    </source>
</reference>
<feature type="compositionally biased region" description="Basic and acidic residues" evidence="1">
    <location>
        <begin position="331"/>
        <end position="347"/>
    </location>
</feature>
<proteinExistence type="predicted"/>
<dbReference type="PANTHER" id="PTHR37393:SF1">
    <property type="entry name" value="AT-RICH INTERACTIVE DOMAIN-CONTAINING PROTEIN 1A-LIKE"/>
    <property type="match status" value="1"/>
</dbReference>
<feature type="compositionally biased region" description="Polar residues" evidence="1">
    <location>
        <begin position="232"/>
        <end position="255"/>
    </location>
</feature>
<feature type="region of interest" description="Disordered" evidence="1">
    <location>
        <begin position="317"/>
        <end position="347"/>
    </location>
</feature>
<feature type="region of interest" description="Disordered" evidence="1">
    <location>
        <begin position="150"/>
        <end position="181"/>
    </location>
</feature>
<protein>
    <submittedName>
        <fullName evidence="2">Uncharacterized protein isoform 7</fullName>
    </submittedName>
</protein>
<dbReference type="Gramene" id="EOY33856">
    <property type="protein sequence ID" value="EOY33856"/>
    <property type="gene ID" value="TCM_041704"/>
</dbReference>
<evidence type="ECO:0000256" key="1">
    <source>
        <dbReference type="SAM" id="MobiDB-lite"/>
    </source>
</evidence>
<feature type="compositionally biased region" description="Basic and acidic residues" evidence="1">
    <location>
        <begin position="259"/>
        <end position="269"/>
    </location>
</feature>
<dbReference type="AlphaFoldDB" id="A0A061GWJ2"/>
<keyword evidence="3" id="KW-1185">Reference proteome</keyword>
<feature type="compositionally biased region" description="Basic and acidic residues" evidence="1">
    <location>
        <begin position="954"/>
        <end position="975"/>
    </location>
</feature>
<feature type="region of interest" description="Disordered" evidence="1">
    <location>
        <begin position="204"/>
        <end position="284"/>
    </location>
</feature>
<feature type="compositionally biased region" description="Polar residues" evidence="1">
    <location>
        <begin position="462"/>
        <end position="471"/>
    </location>
</feature>
<dbReference type="Proteomes" id="UP000026915">
    <property type="component" value="Chromosome 9"/>
</dbReference>
<feature type="region of interest" description="Disordered" evidence="1">
    <location>
        <begin position="44"/>
        <end position="102"/>
    </location>
</feature>
<dbReference type="PANTHER" id="PTHR37393">
    <property type="entry name" value="AT-RICH INTERACTIVE DOMAIN-CONTAINING PROTEIN 1A-LIKE"/>
    <property type="match status" value="1"/>
</dbReference>
<feature type="compositionally biased region" description="Pro residues" evidence="1">
    <location>
        <begin position="165"/>
        <end position="175"/>
    </location>
</feature>
<feature type="compositionally biased region" description="Basic and acidic residues" evidence="1">
    <location>
        <begin position="398"/>
        <end position="412"/>
    </location>
</feature>
<feature type="compositionally biased region" description="Low complexity" evidence="1">
    <location>
        <begin position="150"/>
        <end position="162"/>
    </location>
</feature>
<dbReference type="EMBL" id="CM001887">
    <property type="protein sequence ID" value="EOY33856.1"/>
    <property type="molecule type" value="Genomic_DNA"/>
</dbReference>
<sequence length="975" mass="106785">MNPNLLPQPQQLHPAAHAVTGHQSYPLSQPHQQMQLVTPQHPMHVHAQGGLHPQQHPAQMQNSYPQQPPQMRPPQPHVAISNQQQPGLLPSPGSMLQQVHLHSHQPALPVQQRPVMHPAASPMSQPYVQQQPLSTQPVGLVQPQMLQQGPFVQQQSSFQSQSRPLGPPHSFPQPPHAYAQPQQNVAGSHAVHFHPSHNLVGRPMTPNHGVQSQPYPHSAAGTPVKPVHLGANQPSSYQNNVFRTNNQSGVTSQPMSEVPGDHGTDKNVAEQEADSSSPGTARKEANELDMASSLGADVAEKNTAKLEADLKSVDEKLTGDVGDDSNGVDISTKETPESRRTVGTDLEQHRDPVSKNMVTCEAIEDQKDVHNGEHKVEEIKIKDGPSLKTPPLQEAKLGEEQNGKMQKDKILPHDQGTPKGPAGNGFRGIPPSSQVQPGGYLPPSHSVPNVDQGRHQPLQMPYGSNNNQQRPAVSAILQAPPPGLPSHAQTPGLPPNQFRPQGPGQALVPPENLPPGSFGRDPSNYGPQGPYNQGPPSLSGAPRISQGEPLVGLSYGTPPLTAFDSHGAPLYGPESHSVQHSANMVDYHADNRQLDPRASGLDSTSTFSLRGERLKPVQDECSNQFPLDRGHRGDRGQFEEDLKHFPRPSHLDNEPVPKFGSYISSSRPLDRGPHGFGMDMGPRAQEKEPHGFSFDPMIGSGPSRFLPPYHPDDTGERPVGLPKDTLGRPDFLGTVPSYGRHRMDGFVSRSPGREYPGISPHGFGGHPGDEIDGRERRFSDRFPGLPGHLHRGGFESSDRMEEHLRSRDMINQDNRPAYFRRGEHVGHHNMPGHLRLGEPIGFGDFSSHERIGEFGGPGNFRHPRLGEPGFRSSFSLQEFPNDGGIYTGGMDSFENLRKRKPMSMGWCRICKIDCETVEGLDLHSQTREHQKMAMDMVVTIKQNAKKQKLTSSDHSIRNDTSKSKNVKFEGRVNKH</sequence>
<feature type="region of interest" description="Disordered" evidence="1">
    <location>
        <begin position="943"/>
        <end position="975"/>
    </location>
</feature>
<evidence type="ECO:0000313" key="2">
    <source>
        <dbReference type="EMBL" id="EOY33856.1"/>
    </source>
</evidence>
<feature type="region of interest" description="Disordered" evidence="1">
    <location>
        <begin position="398"/>
        <end position="556"/>
    </location>
</feature>